<dbReference type="InterPro" id="IPR043594">
    <property type="entry name" value="HMGL"/>
</dbReference>
<dbReference type="GO" id="GO:0046951">
    <property type="term" value="P:ketone body biosynthetic process"/>
    <property type="evidence" value="ECO:0007669"/>
    <property type="project" value="TreeGrafter"/>
</dbReference>
<keyword evidence="2" id="KW-0479">Metal-binding</keyword>
<evidence type="ECO:0000256" key="1">
    <source>
        <dbReference type="ARBA" id="ARBA00009405"/>
    </source>
</evidence>
<dbReference type="PROSITE" id="PS50991">
    <property type="entry name" value="PYR_CT"/>
    <property type="match status" value="1"/>
</dbReference>
<feature type="domain" description="Pyruvate carboxyltransferase" evidence="4">
    <location>
        <begin position="8"/>
        <end position="275"/>
    </location>
</feature>
<keyword evidence="3 5" id="KW-0456">Lyase</keyword>
<organism evidence="5 6">
    <name type="scientific">Bacillus weihaiensis</name>
    <dbReference type="NCBI Taxonomy" id="1547283"/>
    <lineage>
        <taxon>Bacteria</taxon>
        <taxon>Bacillati</taxon>
        <taxon>Bacillota</taxon>
        <taxon>Bacilli</taxon>
        <taxon>Bacillales</taxon>
        <taxon>Bacillaceae</taxon>
        <taxon>Bacillus</taxon>
    </lineage>
</organism>
<protein>
    <submittedName>
        <fullName evidence="5">Hydroxymethylglutaryl-CoA lyase</fullName>
    </submittedName>
</protein>
<dbReference type="EMBL" id="CP016020">
    <property type="protein sequence ID" value="APH04843.1"/>
    <property type="molecule type" value="Genomic_DNA"/>
</dbReference>
<dbReference type="NCBIfam" id="NF004283">
    <property type="entry name" value="PRK05692.1"/>
    <property type="match status" value="1"/>
</dbReference>
<sequence length="301" mass="33249">MVYLPKKVTVKEVGPRDGLQNEKKQINTDDKVKWINMLSHTGLSFIEVTSFVHPKWIPSLADCFEVAKKIDRVEGVTYSALVPNQKGLEKALAAEIDEIAIFMSASETHNQHNVNRSREDSFAILKGVINDSLTENKKVRGYISTVFGCPYEGAIEVAEVLRICEKLFSMGVYEISLGDTIGVATPKQVNEVLSLIFREFPEGQFAMHFHNTRGTALANVNASLELGITSFDSSLGGLGGCPYAPGASGNVATDDLYYLLNTMGIQTGIEEKKLKAAVRYIQEKIGRRLDSHSSRLLEEFL</sequence>
<gene>
    <name evidence="5" type="ORF">A9C19_08840</name>
</gene>
<evidence type="ECO:0000256" key="2">
    <source>
        <dbReference type="ARBA" id="ARBA00022723"/>
    </source>
</evidence>
<evidence type="ECO:0000259" key="4">
    <source>
        <dbReference type="PROSITE" id="PS50991"/>
    </source>
</evidence>
<dbReference type="OrthoDB" id="9784013at2"/>
<dbReference type="FunFam" id="3.20.20.70:FF:000071">
    <property type="entry name" value="Hydroxymethylglutaryl-CoA lyase"/>
    <property type="match status" value="1"/>
</dbReference>
<keyword evidence="6" id="KW-1185">Reference proteome</keyword>
<dbReference type="PANTHER" id="PTHR42738:SF7">
    <property type="entry name" value="HYDROXYMETHYLGLUTARYL-COA LYASE"/>
    <property type="match status" value="1"/>
</dbReference>
<dbReference type="SUPFAM" id="SSF51569">
    <property type="entry name" value="Aldolase"/>
    <property type="match status" value="1"/>
</dbReference>
<dbReference type="AlphaFoldDB" id="A0A1L3MR73"/>
<dbReference type="Pfam" id="PF00682">
    <property type="entry name" value="HMGL-like"/>
    <property type="match status" value="1"/>
</dbReference>
<dbReference type="STRING" id="1547283.A9C19_08840"/>
<proteinExistence type="inferred from homology"/>
<dbReference type="InterPro" id="IPR000891">
    <property type="entry name" value="PYR_CT"/>
</dbReference>
<dbReference type="GO" id="GO:0046872">
    <property type="term" value="F:metal ion binding"/>
    <property type="evidence" value="ECO:0007669"/>
    <property type="project" value="UniProtKB-KW"/>
</dbReference>
<comment type="similarity">
    <text evidence="1">Belongs to the HMG-CoA lyase family.</text>
</comment>
<dbReference type="CDD" id="cd07938">
    <property type="entry name" value="DRE_TIM_HMGL"/>
    <property type="match status" value="1"/>
</dbReference>
<evidence type="ECO:0000313" key="5">
    <source>
        <dbReference type="EMBL" id="APH04843.1"/>
    </source>
</evidence>
<accession>A0A1L3MR73</accession>
<dbReference type="GO" id="GO:0006552">
    <property type="term" value="P:L-leucine catabolic process"/>
    <property type="evidence" value="ECO:0007669"/>
    <property type="project" value="TreeGrafter"/>
</dbReference>
<evidence type="ECO:0000313" key="6">
    <source>
        <dbReference type="Proteomes" id="UP000181936"/>
    </source>
</evidence>
<dbReference type="GO" id="GO:0004419">
    <property type="term" value="F:hydroxymethylglutaryl-CoA lyase activity"/>
    <property type="evidence" value="ECO:0007669"/>
    <property type="project" value="TreeGrafter"/>
</dbReference>
<dbReference type="Gene3D" id="3.20.20.70">
    <property type="entry name" value="Aldolase class I"/>
    <property type="match status" value="1"/>
</dbReference>
<evidence type="ECO:0000256" key="3">
    <source>
        <dbReference type="ARBA" id="ARBA00023239"/>
    </source>
</evidence>
<name>A0A1L3MR73_9BACI</name>
<dbReference type="PANTHER" id="PTHR42738">
    <property type="entry name" value="HYDROXYMETHYLGLUTARYL-COA LYASE"/>
    <property type="match status" value="1"/>
</dbReference>
<reference evidence="5 6" key="1">
    <citation type="journal article" date="2016" name="Sci. Rep.">
        <title>Complete genome sequence and transcriptomic analysis of a novel marine strain Bacillus weihaiensis reveals the mechanism of brown algae degradation.</title>
        <authorList>
            <person name="Zhu Y."/>
            <person name="Chen P."/>
            <person name="Bao Y."/>
            <person name="Men Y."/>
            <person name="Zeng Y."/>
            <person name="Yang J."/>
            <person name="Sun J."/>
            <person name="Sun Y."/>
        </authorList>
    </citation>
    <scope>NUCLEOTIDE SEQUENCE [LARGE SCALE GENOMIC DNA]</scope>
    <source>
        <strain evidence="5 6">Alg07</strain>
    </source>
</reference>
<dbReference type="Proteomes" id="UP000181936">
    <property type="component" value="Chromosome"/>
</dbReference>
<dbReference type="KEGG" id="bwh:A9C19_08840"/>
<dbReference type="InterPro" id="IPR013785">
    <property type="entry name" value="Aldolase_TIM"/>
</dbReference>